<gene>
    <name evidence="2" type="ORF">PMEA_00028075</name>
</gene>
<protein>
    <submittedName>
        <fullName evidence="2">Uncharacterized protein</fullName>
    </submittedName>
</protein>
<proteinExistence type="predicted"/>
<name>A0AAU9XQD6_9CNID</name>
<feature type="compositionally biased region" description="Basic and acidic residues" evidence="1">
    <location>
        <begin position="7"/>
        <end position="25"/>
    </location>
</feature>
<accession>A0AAU9XQD6</accession>
<evidence type="ECO:0000256" key="1">
    <source>
        <dbReference type="SAM" id="MobiDB-lite"/>
    </source>
</evidence>
<dbReference type="EMBL" id="CALNXJ010000058">
    <property type="protein sequence ID" value="CAH3155540.1"/>
    <property type="molecule type" value="Genomic_DNA"/>
</dbReference>
<feature type="non-terminal residue" evidence="2">
    <location>
        <position position="1"/>
    </location>
</feature>
<organism evidence="2 3">
    <name type="scientific">Pocillopora meandrina</name>
    <dbReference type="NCBI Taxonomy" id="46732"/>
    <lineage>
        <taxon>Eukaryota</taxon>
        <taxon>Metazoa</taxon>
        <taxon>Cnidaria</taxon>
        <taxon>Anthozoa</taxon>
        <taxon>Hexacorallia</taxon>
        <taxon>Scleractinia</taxon>
        <taxon>Astrocoeniina</taxon>
        <taxon>Pocilloporidae</taxon>
        <taxon>Pocillopora</taxon>
    </lineage>
</organism>
<keyword evidence="3" id="KW-1185">Reference proteome</keyword>
<feature type="region of interest" description="Disordered" evidence="1">
    <location>
        <begin position="1"/>
        <end position="27"/>
    </location>
</feature>
<dbReference type="AlphaFoldDB" id="A0AAU9XQD6"/>
<comment type="caution">
    <text evidence="2">The sequence shown here is derived from an EMBL/GenBank/DDBJ whole genome shotgun (WGS) entry which is preliminary data.</text>
</comment>
<dbReference type="Proteomes" id="UP001159428">
    <property type="component" value="Unassembled WGS sequence"/>
</dbReference>
<reference evidence="2 3" key="1">
    <citation type="submission" date="2022-05" db="EMBL/GenBank/DDBJ databases">
        <authorList>
            <consortium name="Genoscope - CEA"/>
            <person name="William W."/>
        </authorList>
    </citation>
    <scope>NUCLEOTIDE SEQUENCE [LARGE SCALE GENOMIC DNA]</scope>
</reference>
<evidence type="ECO:0000313" key="3">
    <source>
        <dbReference type="Proteomes" id="UP001159428"/>
    </source>
</evidence>
<evidence type="ECO:0000313" key="2">
    <source>
        <dbReference type="EMBL" id="CAH3155540.1"/>
    </source>
</evidence>
<sequence>KYRSVKKPQETIADRLAEHVSEESQTKNQVIGDEAKVNFLKCAEQFVNYQKSFATEKPLFKHEVFEAMAVAVTKMTDVLSSQRYASHKLEKFLAQLGSTNCQYGMNKYKQDKNERLQRFRKILP</sequence>